<keyword evidence="4" id="KW-1185">Reference proteome</keyword>
<sequence length="134" mass="14794">MSKVLFICIHNSARSQMAEAWLNHLCGEKFEAESAGLSPGTLNHLAVKVMQEVGIDISHKKTQAAADLVGKNYAYVVTVCDESSAEQCPIFPGGAKRLHWGFPDPSVLIGTDEEKLVEIRKIRDLIKAKIENWC</sequence>
<organism evidence="3 4">
    <name type="scientific">Candidatus Thiomargarita nelsonii</name>
    <dbReference type="NCBI Taxonomy" id="1003181"/>
    <lineage>
        <taxon>Bacteria</taxon>
        <taxon>Pseudomonadati</taxon>
        <taxon>Pseudomonadota</taxon>
        <taxon>Gammaproteobacteria</taxon>
        <taxon>Thiotrichales</taxon>
        <taxon>Thiotrichaceae</taxon>
        <taxon>Thiomargarita</taxon>
    </lineage>
</organism>
<dbReference type="InterPro" id="IPR023485">
    <property type="entry name" value="Ptyr_pPase"/>
</dbReference>
<proteinExistence type="predicted"/>
<dbReference type="SMART" id="SM00226">
    <property type="entry name" value="LMWPc"/>
    <property type="match status" value="1"/>
</dbReference>
<evidence type="ECO:0000313" key="4">
    <source>
        <dbReference type="Proteomes" id="UP000030428"/>
    </source>
</evidence>
<dbReference type="GO" id="GO:0046685">
    <property type="term" value="P:response to arsenic-containing substance"/>
    <property type="evidence" value="ECO:0007669"/>
    <property type="project" value="UniProtKB-KW"/>
</dbReference>
<name>A0A0A6P9Q6_9GAMM</name>
<accession>A0A0A6P9Q6</accession>
<keyword evidence="1" id="KW-0059">Arsenical resistance</keyword>
<evidence type="ECO:0000313" key="3">
    <source>
        <dbReference type="EMBL" id="KHD06969.1"/>
    </source>
</evidence>
<comment type="caution">
    <text evidence="3">The sequence shown here is derived from an EMBL/GenBank/DDBJ whole genome shotgun (WGS) entry which is preliminary data.</text>
</comment>
<dbReference type="Gene3D" id="3.40.50.2300">
    <property type="match status" value="1"/>
</dbReference>
<evidence type="ECO:0000256" key="1">
    <source>
        <dbReference type="ARBA" id="ARBA00022849"/>
    </source>
</evidence>
<feature type="domain" description="Phosphotyrosine protein phosphatase I" evidence="2">
    <location>
        <begin position="2"/>
        <end position="133"/>
    </location>
</feature>
<evidence type="ECO:0000259" key="2">
    <source>
        <dbReference type="SMART" id="SM00226"/>
    </source>
</evidence>
<dbReference type="CDD" id="cd16345">
    <property type="entry name" value="LMWP_ArsC"/>
    <property type="match status" value="1"/>
</dbReference>
<dbReference type="InterPro" id="IPR036196">
    <property type="entry name" value="Ptyr_pPase_sf"/>
</dbReference>
<dbReference type="AlphaFoldDB" id="A0A0A6P9Q6"/>
<dbReference type="EMBL" id="JSZA02000222">
    <property type="protein sequence ID" value="KHD06969.1"/>
    <property type="molecule type" value="Genomic_DNA"/>
</dbReference>
<dbReference type="Pfam" id="PF01451">
    <property type="entry name" value="LMWPc"/>
    <property type="match status" value="1"/>
</dbReference>
<dbReference type="PANTHER" id="PTHR43428">
    <property type="entry name" value="ARSENATE REDUCTASE"/>
    <property type="match status" value="1"/>
</dbReference>
<gene>
    <name evidence="3" type="ORF">PN36_30330</name>
</gene>
<dbReference type="PANTHER" id="PTHR43428:SF1">
    <property type="entry name" value="ARSENATE REDUCTASE"/>
    <property type="match status" value="1"/>
</dbReference>
<protein>
    <submittedName>
        <fullName evidence="3">Arsenate reductase</fullName>
    </submittedName>
</protein>
<dbReference type="SUPFAM" id="SSF52788">
    <property type="entry name" value="Phosphotyrosine protein phosphatases I"/>
    <property type="match status" value="1"/>
</dbReference>
<reference evidence="3 4" key="1">
    <citation type="journal article" date="2016" name="Front. Microbiol.">
        <title>Single-Cell (Meta-)Genomics of a Dimorphic Candidatus Thiomargarita nelsonii Reveals Genomic Plasticity.</title>
        <authorList>
            <person name="Flood B.E."/>
            <person name="Fliss P."/>
            <person name="Jones D.S."/>
            <person name="Dick G.J."/>
            <person name="Jain S."/>
            <person name="Kaster A.K."/>
            <person name="Winkel M."/>
            <person name="Mussmann M."/>
            <person name="Bailey J."/>
        </authorList>
    </citation>
    <scope>NUCLEOTIDE SEQUENCE [LARGE SCALE GENOMIC DNA]</scope>
    <source>
        <strain evidence="3">Hydrate Ridge</strain>
    </source>
</reference>
<dbReference type="Proteomes" id="UP000030428">
    <property type="component" value="Unassembled WGS sequence"/>
</dbReference>